<dbReference type="CDD" id="cd14211">
    <property type="entry name" value="STKc_HIPK"/>
    <property type="match status" value="1"/>
</dbReference>
<evidence type="ECO:0000256" key="4">
    <source>
        <dbReference type="ARBA" id="ARBA00022741"/>
    </source>
</evidence>
<dbReference type="Pfam" id="PF00069">
    <property type="entry name" value="Pkinase"/>
    <property type="match status" value="1"/>
</dbReference>
<dbReference type="SMART" id="SM00220">
    <property type="entry name" value="S_TKc"/>
    <property type="match status" value="1"/>
</dbReference>
<keyword evidence="2" id="KW-0723">Serine/threonine-protein kinase</keyword>
<dbReference type="InterPro" id="IPR000719">
    <property type="entry name" value="Prot_kinase_dom"/>
</dbReference>
<dbReference type="AlphaFoldDB" id="A0A0K0EVP4"/>
<keyword evidence="5" id="KW-0418">Kinase</keyword>
<protein>
    <recommendedName>
        <fullName evidence="1">non-specific serine/threonine protein kinase</fullName>
        <ecNumber evidence="1">2.7.11.1</ecNumber>
    </recommendedName>
</protein>
<feature type="binding site" evidence="10">
    <location>
        <position position="190"/>
    </location>
    <ligand>
        <name>ATP</name>
        <dbReference type="ChEBI" id="CHEBI:30616"/>
    </ligand>
</feature>
<dbReference type="Proteomes" id="UP000035680">
    <property type="component" value="Unassembled WGS sequence"/>
</dbReference>
<keyword evidence="6 10" id="KW-0067">ATP-binding</keyword>
<feature type="compositionally biased region" description="Polar residues" evidence="11">
    <location>
        <begin position="852"/>
        <end position="865"/>
    </location>
</feature>
<evidence type="ECO:0000259" key="12">
    <source>
        <dbReference type="PROSITE" id="PS50011"/>
    </source>
</evidence>
<dbReference type="InterPro" id="IPR050494">
    <property type="entry name" value="Ser_Thr_dual-spec_kinase"/>
</dbReference>
<dbReference type="FunFam" id="1.10.510.10:FF:000029">
    <property type="entry name" value="Homeodomain-interacting protein kinase 2 isoform 1"/>
    <property type="match status" value="1"/>
</dbReference>
<dbReference type="GO" id="GO:0005737">
    <property type="term" value="C:cytoplasm"/>
    <property type="evidence" value="ECO:0007669"/>
    <property type="project" value="TreeGrafter"/>
</dbReference>
<dbReference type="SUPFAM" id="SSF56112">
    <property type="entry name" value="Protein kinase-like (PK-like)"/>
    <property type="match status" value="1"/>
</dbReference>
<evidence type="ECO:0000256" key="5">
    <source>
        <dbReference type="ARBA" id="ARBA00022777"/>
    </source>
</evidence>
<dbReference type="InterPro" id="IPR017441">
    <property type="entry name" value="Protein_kinase_ATP_BS"/>
</dbReference>
<feature type="compositionally biased region" description="Low complexity" evidence="11">
    <location>
        <begin position="834"/>
        <end position="844"/>
    </location>
</feature>
<evidence type="ECO:0000256" key="6">
    <source>
        <dbReference type="ARBA" id="ARBA00022840"/>
    </source>
</evidence>
<dbReference type="InterPro" id="IPR011009">
    <property type="entry name" value="Kinase-like_dom_sf"/>
</dbReference>
<proteinExistence type="inferred from homology"/>
<evidence type="ECO:0000256" key="11">
    <source>
        <dbReference type="SAM" id="MobiDB-lite"/>
    </source>
</evidence>
<dbReference type="GO" id="GO:0004713">
    <property type="term" value="F:protein tyrosine kinase activity"/>
    <property type="evidence" value="ECO:0007669"/>
    <property type="project" value="TreeGrafter"/>
</dbReference>
<evidence type="ECO:0000256" key="7">
    <source>
        <dbReference type="ARBA" id="ARBA00047899"/>
    </source>
</evidence>
<dbReference type="STRING" id="75913.A0A0K0EVP4"/>
<dbReference type="InterPro" id="IPR008271">
    <property type="entry name" value="Ser/Thr_kinase_AS"/>
</dbReference>
<organism evidence="13 14">
    <name type="scientific">Strongyloides venezuelensis</name>
    <name type="common">Threadworm</name>
    <dbReference type="NCBI Taxonomy" id="75913"/>
    <lineage>
        <taxon>Eukaryota</taxon>
        <taxon>Metazoa</taxon>
        <taxon>Ecdysozoa</taxon>
        <taxon>Nematoda</taxon>
        <taxon>Chromadorea</taxon>
        <taxon>Rhabditida</taxon>
        <taxon>Tylenchina</taxon>
        <taxon>Panagrolaimomorpha</taxon>
        <taxon>Strongyloidoidea</taxon>
        <taxon>Strongyloididae</taxon>
        <taxon>Strongyloides</taxon>
    </lineage>
</organism>
<dbReference type="Gene3D" id="3.30.200.20">
    <property type="entry name" value="Phosphorylase Kinase, domain 1"/>
    <property type="match status" value="1"/>
</dbReference>
<evidence type="ECO:0000256" key="2">
    <source>
        <dbReference type="ARBA" id="ARBA00022527"/>
    </source>
</evidence>
<dbReference type="PROSITE" id="PS00108">
    <property type="entry name" value="PROTEIN_KINASE_ST"/>
    <property type="match status" value="1"/>
</dbReference>
<keyword evidence="3" id="KW-0808">Transferase</keyword>
<feature type="region of interest" description="Disordered" evidence="11">
    <location>
        <begin position="871"/>
        <end position="890"/>
    </location>
</feature>
<feature type="domain" description="Protein kinase" evidence="12">
    <location>
        <begin position="161"/>
        <end position="489"/>
    </location>
</feature>
<evidence type="ECO:0000256" key="3">
    <source>
        <dbReference type="ARBA" id="ARBA00022679"/>
    </source>
</evidence>
<evidence type="ECO:0000256" key="10">
    <source>
        <dbReference type="PROSITE-ProRule" id="PRU10141"/>
    </source>
</evidence>
<comment type="catalytic activity">
    <reaction evidence="8">
        <text>L-seryl-[protein] + ATP = O-phospho-L-seryl-[protein] + ADP + H(+)</text>
        <dbReference type="Rhea" id="RHEA:17989"/>
        <dbReference type="Rhea" id="RHEA-COMP:9863"/>
        <dbReference type="Rhea" id="RHEA-COMP:11604"/>
        <dbReference type="ChEBI" id="CHEBI:15378"/>
        <dbReference type="ChEBI" id="CHEBI:29999"/>
        <dbReference type="ChEBI" id="CHEBI:30616"/>
        <dbReference type="ChEBI" id="CHEBI:83421"/>
        <dbReference type="ChEBI" id="CHEBI:456216"/>
        <dbReference type="EC" id="2.7.11.1"/>
    </reaction>
</comment>
<dbReference type="PANTHER" id="PTHR24058">
    <property type="entry name" value="DUAL SPECIFICITY PROTEIN KINASE"/>
    <property type="match status" value="1"/>
</dbReference>
<evidence type="ECO:0000256" key="8">
    <source>
        <dbReference type="ARBA" id="ARBA00048679"/>
    </source>
</evidence>
<name>A0A0K0EVP4_STRVS</name>
<feature type="region of interest" description="Disordered" evidence="11">
    <location>
        <begin position="833"/>
        <end position="865"/>
    </location>
</feature>
<accession>A0A0K0EVP4</accession>
<dbReference type="PANTHER" id="PTHR24058:SF17">
    <property type="entry name" value="HOMEODOMAIN INTERACTING PROTEIN KINASE, ISOFORM D"/>
    <property type="match status" value="1"/>
</dbReference>
<dbReference type="PROSITE" id="PS00107">
    <property type="entry name" value="PROTEIN_KINASE_ATP"/>
    <property type="match status" value="1"/>
</dbReference>
<feature type="compositionally biased region" description="Polar residues" evidence="11">
    <location>
        <begin position="871"/>
        <end position="881"/>
    </location>
</feature>
<evidence type="ECO:0000256" key="1">
    <source>
        <dbReference type="ARBA" id="ARBA00012513"/>
    </source>
</evidence>
<evidence type="ECO:0000313" key="13">
    <source>
        <dbReference type="Proteomes" id="UP000035680"/>
    </source>
</evidence>
<evidence type="ECO:0000313" key="14">
    <source>
        <dbReference type="WBParaSite" id="SVE_0059400.1"/>
    </source>
</evidence>
<dbReference type="EC" id="2.7.11.1" evidence="1"/>
<dbReference type="GO" id="GO:0005524">
    <property type="term" value="F:ATP binding"/>
    <property type="evidence" value="ECO:0007669"/>
    <property type="project" value="UniProtKB-UniRule"/>
</dbReference>
<dbReference type="Gene3D" id="1.10.510.10">
    <property type="entry name" value="Transferase(Phosphotransferase) domain 1"/>
    <property type="match status" value="1"/>
</dbReference>
<dbReference type="WBParaSite" id="SVE_0059400.1">
    <property type="protein sequence ID" value="SVE_0059400.1"/>
    <property type="gene ID" value="SVE_0059400"/>
</dbReference>
<reference evidence="14" key="2">
    <citation type="submission" date="2015-08" db="UniProtKB">
        <authorList>
            <consortium name="WormBaseParasite"/>
        </authorList>
    </citation>
    <scope>IDENTIFICATION</scope>
</reference>
<comment type="similarity">
    <text evidence="9">Belongs to the protein kinase superfamily. CMGC Ser/Thr protein kinase family. HIPK subfamily.</text>
</comment>
<comment type="catalytic activity">
    <reaction evidence="7">
        <text>L-threonyl-[protein] + ATP = O-phospho-L-threonyl-[protein] + ADP + H(+)</text>
        <dbReference type="Rhea" id="RHEA:46608"/>
        <dbReference type="Rhea" id="RHEA-COMP:11060"/>
        <dbReference type="Rhea" id="RHEA-COMP:11605"/>
        <dbReference type="ChEBI" id="CHEBI:15378"/>
        <dbReference type="ChEBI" id="CHEBI:30013"/>
        <dbReference type="ChEBI" id="CHEBI:30616"/>
        <dbReference type="ChEBI" id="CHEBI:61977"/>
        <dbReference type="ChEBI" id="CHEBI:456216"/>
        <dbReference type="EC" id="2.7.11.1"/>
    </reaction>
</comment>
<sequence>MLVPPQSKKIKFSSPSEEEISLVDTSSRRYYSISKQNNNEEVIVGNKVDAEYTETPTLPTDSSYNISTASKGLTTMLNNDVARGVKRKQDVISSGVRKSYPEEIILHYQNLSKNNINNKSSTKNHITQKIIPKTTKSSSSSEGEYQVIKHEVICSPYRNHYEVLEFLGKGTFGQVVKAWKKGTNEIVAIKILKKHPSYARQGQIEISILHRLNTVNADEYNFVQAFECFQHKNHTCLVFEMLDQNLYDFLKQQKFNPTQLYNIRPIVQQVLTALAKLKQLGLIHADLKPENIMLVDPANQPFRVKVIDFGSASYRTKAVTNTYLQSRYYRAPEIILGLAFKEAIDMWSLGCVMAELFLGWPLYPGSSEYDQIRYIVQTQGLPPATMLQQASKSYRFFKHIQDNTNNYWRLKTPEEHEADTGIKSKDTRKYIFNCLDDIAIANHPEGYDNSFLLCEKADRTEFIDLLKKMLAMDQEKRITPSEALEHNFLKMNHFSHYGNTKYLQISQACMDVCNRSNKSPSNTSIGNTPLTNIGRNHQLINTNQPTTSQLLASTFSHHPNLQQPDNINMHNNFANIFQQYNNGILSNPTTHPNYMYQTLAAAFFPYTFQNTTAQPPTAAILPSIIPNNLLVEAQLQYLASAAAPTAANIQQNNGQLQGWNSTPLGTASILPWQSMFANTTNNIPQNGSSTATFFRTDLFVPNATGHGSVQTVNNNNSVANATTSLQQMNGISNNDRGRFGGQMNSSNGYDINNHLSQYIQQAQQTSTTHNLLNIPDQGGQPMLGNENAFGNLIQANFLNSNNRLKKEHMESNNNTLLNWSCNENIPESVIDIKNSNTSSSNEFSNDNEEYLRSQQNDGMGNPLSQSVVKNYRQQPSSMCREQQQQQQHQDDNSLFRLGYNFSQPKSIKTKNKNCAVVRPIQDIKRDNGSCLYNSNNNINQSNNRPVQEVGPTIGNTNVGAQAAMLMAMINHRQQLPI</sequence>
<reference evidence="13" key="1">
    <citation type="submission" date="2014-07" db="EMBL/GenBank/DDBJ databases">
        <authorList>
            <person name="Martin A.A"/>
            <person name="De Silva N."/>
        </authorList>
    </citation>
    <scope>NUCLEOTIDE SEQUENCE</scope>
</reference>
<dbReference type="GO" id="GO:0005634">
    <property type="term" value="C:nucleus"/>
    <property type="evidence" value="ECO:0007669"/>
    <property type="project" value="UniProtKB-ARBA"/>
</dbReference>
<dbReference type="GO" id="GO:0004674">
    <property type="term" value="F:protein serine/threonine kinase activity"/>
    <property type="evidence" value="ECO:0007669"/>
    <property type="project" value="UniProtKB-KW"/>
</dbReference>
<keyword evidence="13" id="KW-1185">Reference proteome</keyword>
<dbReference type="PROSITE" id="PS50011">
    <property type="entry name" value="PROTEIN_KINASE_DOM"/>
    <property type="match status" value="1"/>
</dbReference>
<keyword evidence="4 10" id="KW-0547">Nucleotide-binding</keyword>
<evidence type="ECO:0000256" key="9">
    <source>
        <dbReference type="ARBA" id="ARBA00061380"/>
    </source>
</evidence>